<reference evidence="1" key="1">
    <citation type="submission" date="2021-01" db="EMBL/GenBank/DDBJ databases">
        <authorList>
            <person name="Eckstrom K.M.E."/>
        </authorList>
    </citation>
    <scope>NUCLEOTIDE SEQUENCE</scope>
    <source>
        <strain evidence="1">UVCC 0001</strain>
    </source>
</reference>
<proteinExistence type="predicted"/>
<organism evidence="1 2">
    <name type="scientific">Prototheca wickerhamii</name>
    <dbReference type="NCBI Taxonomy" id="3111"/>
    <lineage>
        <taxon>Eukaryota</taxon>
        <taxon>Viridiplantae</taxon>
        <taxon>Chlorophyta</taxon>
        <taxon>core chlorophytes</taxon>
        <taxon>Trebouxiophyceae</taxon>
        <taxon>Chlorellales</taxon>
        <taxon>Chlorellaceae</taxon>
        <taxon>Prototheca</taxon>
    </lineage>
</organism>
<dbReference type="AlphaFoldDB" id="A0AAD9MID7"/>
<dbReference type="EMBL" id="JASFZW010000005">
    <property type="protein sequence ID" value="KAK2078257.1"/>
    <property type="molecule type" value="Genomic_DNA"/>
</dbReference>
<evidence type="ECO:0000313" key="1">
    <source>
        <dbReference type="EMBL" id="KAK2078257.1"/>
    </source>
</evidence>
<evidence type="ECO:0000313" key="2">
    <source>
        <dbReference type="Proteomes" id="UP001255856"/>
    </source>
</evidence>
<name>A0AAD9MID7_PROWI</name>
<sequence>MYMDSGCQIRVLSAEPGSKLFLRFTAQPGGDQNVTLRMPRDSSSYSLLITTGFGSDGLPSIHGTAEYLGFPSTRVAIGTTDPDLTITQATCRCSKFLFFWDRCVAKASYRGRFQGRQRADFIIHSAALNDDHIYKFNAYPDQGFLSARLRFKREQMGSLSFTIAVWPLNIFASAPCVN</sequence>
<gene>
    <name evidence="1" type="ORF">QBZ16_004126</name>
</gene>
<comment type="caution">
    <text evidence="1">The sequence shown here is derived from an EMBL/GenBank/DDBJ whole genome shotgun (WGS) entry which is preliminary data.</text>
</comment>
<keyword evidence="2" id="KW-1185">Reference proteome</keyword>
<protein>
    <submittedName>
        <fullName evidence="1">Uncharacterized protein</fullName>
    </submittedName>
</protein>
<accession>A0AAD9MID7</accession>
<dbReference type="Proteomes" id="UP001255856">
    <property type="component" value="Unassembled WGS sequence"/>
</dbReference>